<evidence type="ECO:0000313" key="4">
    <source>
        <dbReference type="Proteomes" id="UP000631114"/>
    </source>
</evidence>
<dbReference type="SUPFAM" id="SSF52540">
    <property type="entry name" value="P-loop containing nucleoside triphosphate hydrolases"/>
    <property type="match status" value="1"/>
</dbReference>
<dbReference type="GO" id="GO:0005524">
    <property type="term" value="F:ATP binding"/>
    <property type="evidence" value="ECO:0007669"/>
    <property type="project" value="UniProtKB-KW"/>
</dbReference>
<organism evidence="3 4">
    <name type="scientific">Coptis chinensis</name>
    <dbReference type="NCBI Taxonomy" id="261450"/>
    <lineage>
        <taxon>Eukaryota</taxon>
        <taxon>Viridiplantae</taxon>
        <taxon>Streptophyta</taxon>
        <taxon>Embryophyta</taxon>
        <taxon>Tracheophyta</taxon>
        <taxon>Spermatophyta</taxon>
        <taxon>Magnoliopsida</taxon>
        <taxon>Ranunculales</taxon>
        <taxon>Ranunculaceae</taxon>
        <taxon>Coptidoideae</taxon>
        <taxon>Coptis</taxon>
    </lineage>
</organism>
<evidence type="ECO:0000313" key="3">
    <source>
        <dbReference type="EMBL" id="KAF9607173.1"/>
    </source>
</evidence>
<protein>
    <submittedName>
        <fullName evidence="3">Uncharacterized protein</fullName>
    </submittedName>
</protein>
<dbReference type="InterPro" id="IPR050130">
    <property type="entry name" value="ClpA_ClpB"/>
</dbReference>
<dbReference type="GO" id="GO:0034605">
    <property type="term" value="P:cellular response to heat"/>
    <property type="evidence" value="ECO:0007669"/>
    <property type="project" value="TreeGrafter"/>
</dbReference>
<keyword evidence="4" id="KW-1185">Reference proteome</keyword>
<accession>A0A835HZE3</accession>
<comment type="caution">
    <text evidence="3">The sequence shown here is derived from an EMBL/GenBank/DDBJ whole genome shotgun (WGS) entry which is preliminary data.</text>
</comment>
<dbReference type="PANTHER" id="PTHR11638:SF189">
    <property type="entry name" value="CLP R DOMAIN-CONTAINING PROTEIN"/>
    <property type="match status" value="1"/>
</dbReference>
<keyword evidence="2" id="KW-0067">ATP-binding</keyword>
<dbReference type="GO" id="GO:0005737">
    <property type="term" value="C:cytoplasm"/>
    <property type="evidence" value="ECO:0007669"/>
    <property type="project" value="TreeGrafter"/>
</dbReference>
<dbReference type="PANTHER" id="PTHR11638">
    <property type="entry name" value="ATP-DEPENDENT CLP PROTEASE"/>
    <property type="match status" value="1"/>
</dbReference>
<dbReference type="GO" id="GO:0016887">
    <property type="term" value="F:ATP hydrolysis activity"/>
    <property type="evidence" value="ECO:0007669"/>
    <property type="project" value="TreeGrafter"/>
</dbReference>
<dbReference type="AlphaFoldDB" id="A0A835HZE3"/>
<evidence type="ECO:0000256" key="2">
    <source>
        <dbReference type="ARBA" id="ARBA00022840"/>
    </source>
</evidence>
<proteinExistence type="predicted"/>
<name>A0A835HZE3_9MAGN</name>
<dbReference type="InterPro" id="IPR027417">
    <property type="entry name" value="P-loop_NTPase"/>
</dbReference>
<dbReference type="EMBL" id="JADFTS010000005">
    <property type="protein sequence ID" value="KAF9607173.1"/>
    <property type="molecule type" value="Genomic_DNA"/>
</dbReference>
<dbReference type="OrthoDB" id="47330at2759"/>
<evidence type="ECO:0000256" key="1">
    <source>
        <dbReference type="ARBA" id="ARBA00022741"/>
    </source>
</evidence>
<dbReference type="Proteomes" id="UP000631114">
    <property type="component" value="Unassembled WGS sequence"/>
</dbReference>
<gene>
    <name evidence="3" type="ORF">IFM89_032395</name>
</gene>
<dbReference type="Gene3D" id="3.40.50.300">
    <property type="entry name" value="P-loop containing nucleotide triphosphate hydrolases"/>
    <property type="match status" value="1"/>
</dbReference>
<reference evidence="3 4" key="1">
    <citation type="submission" date="2020-10" db="EMBL/GenBank/DDBJ databases">
        <title>The Coptis chinensis genome and diversification of protoberbering-type alkaloids.</title>
        <authorList>
            <person name="Wang B."/>
            <person name="Shu S."/>
            <person name="Song C."/>
            <person name="Liu Y."/>
        </authorList>
    </citation>
    <scope>NUCLEOTIDE SEQUENCE [LARGE SCALE GENOMIC DNA]</scope>
    <source>
        <strain evidence="3">HL-2020</strain>
        <tissue evidence="3">Leaf</tissue>
    </source>
</reference>
<sequence>MHSYALKARYIQRGADSPRTVTHFDPVFSIDMGRLLVGTNYRGDFEEWLMGVVDEVRESNGAIILFIEEVHTLIGAGGYNASSAANIF</sequence>
<keyword evidence="1" id="KW-0547">Nucleotide-binding</keyword>